<dbReference type="EMBL" id="CP002000">
    <property type="protein sequence ID" value="ADJ46558.1"/>
    <property type="molecule type" value="Genomic_DNA"/>
</dbReference>
<organism evidence="1 2">
    <name type="scientific">Amycolatopsis mediterranei (strain U-32)</name>
    <dbReference type="NCBI Taxonomy" id="749927"/>
    <lineage>
        <taxon>Bacteria</taxon>
        <taxon>Bacillati</taxon>
        <taxon>Actinomycetota</taxon>
        <taxon>Actinomycetes</taxon>
        <taxon>Pseudonocardiales</taxon>
        <taxon>Pseudonocardiaceae</taxon>
        <taxon>Amycolatopsis</taxon>
    </lineage>
</organism>
<dbReference type="AlphaFoldDB" id="A0A0H3D906"/>
<dbReference type="OrthoDB" id="2513534at2"/>
<protein>
    <submittedName>
        <fullName evidence="1">ABC transport system substrate-binding protein</fullName>
    </submittedName>
</protein>
<dbReference type="PATRIC" id="fig|749927.5.peg.4956"/>
<dbReference type="eggNOG" id="COG1653">
    <property type="taxonomic scope" value="Bacteria"/>
</dbReference>
<dbReference type="Proteomes" id="UP000000328">
    <property type="component" value="Chromosome"/>
</dbReference>
<evidence type="ECO:0000313" key="2">
    <source>
        <dbReference type="Proteomes" id="UP000000328"/>
    </source>
</evidence>
<dbReference type="RefSeq" id="WP_013226624.1">
    <property type="nucleotide sequence ID" value="NC_014318.1"/>
</dbReference>
<dbReference type="SUPFAM" id="SSF53850">
    <property type="entry name" value="Periplasmic binding protein-like II"/>
    <property type="match status" value="1"/>
</dbReference>
<dbReference type="InterPro" id="IPR006059">
    <property type="entry name" value="SBP"/>
</dbReference>
<evidence type="ECO:0000313" key="1">
    <source>
        <dbReference type="EMBL" id="ADJ46558.1"/>
    </source>
</evidence>
<dbReference type="Pfam" id="PF01547">
    <property type="entry name" value="SBP_bac_1"/>
    <property type="match status" value="1"/>
</dbReference>
<dbReference type="Gene3D" id="3.40.190.10">
    <property type="entry name" value="Periplasmic binding protein-like II"/>
    <property type="match status" value="1"/>
</dbReference>
<sequence length="395" mass="42847">MDAARLPVAQAYAKAHPQVHANIVTFDGDGNGATTLQTKIQLWNRTGKGWPDVLFSEQVNDPVWMAQKPFEFAAPVKDLLKQDVLGQWPASSTAQCTINGTQYCVQDNLAQVVLWVNKTLMDRFHYAVPKTWQEWASLGEKVATEHPGYIVGNVGDSFSHWIYLWGNQCPLEQVHGTSVHIDATDSHCTRVAGLLDPLIKNGTVPPLSVFTPDFAQKYGGADSKVLLMPGPSWYAQAVFDQALHVPAKQITAAPPLQWGTDTPVTTGQVGGGPWIMSRHSTNLTTAADFVTWATTVFNPSGADARPGYPAYAPLATKWLEQQAANPYYAADPTPALKAAADQIWPGWNLVSYPDQPVWSTSVITELVAGKPLSSLLEPFGKALKQAAQAAGYAVD</sequence>
<reference evidence="1 2" key="1">
    <citation type="journal article" date="2010" name="Cell Res.">
        <title>Complete genome sequence of the rifamycin SV-producing Amycolatopsis mediterranei U32 revealed its genetic characteristics in phylogeny and metabolism.</title>
        <authorList>
            <person name="Zhao W."/>
            <person name="Zhong Y."/>
            <person name="Yuan H."/>
            <person name="Wang J."/>
            <person name="Zheng H."/>
            <person name="Wang Y."/>
            <person name="Cen X."/>
            <person name="Xu F."/>
            <person name="Bai J."/>
            <person name="Han X."/>
            <person name="Lu G."/>
            <person name="Zhu Y."/>
            <person name="Shao Z."/>
            <person name="Yan H."/>
            <person name="Li C."/>
            <person name="Peng N."/>
            <person name="Zhang Z."/>
            <person name="Zhang Y."/>
            <person name="Lin W."/>
            <person name="Fan Y."/>
            <person name="Qin Z."/>
            <person name="Hu Y."/>
            <person name="Zhu B."/>
            <person name="Wang S."/>
            <person name="Ding X."/>
            <person name="Zhao G.P."/>
        </authorList>
    </citation>
    <scope>NUCLEOTIDE SEQUENCE [LARGE SCALE GENOMIC DNA]</scope>
    <source>
        <strain evidence="2">U-32</strain>
    </source>
</reference>
<name>A0A0H3D906_AMYMU</name>
<dbReference type="GeneID" id="92872506"/>
<gene>
    <name evidence="1" type="ordered locus">AMED_4792</name>
</gene>
<dbReference type="KEGG" id="amd:AMED_4792"/>
<proteinExistence type="predicted"/>
<accession>A0A0H3D906</accession>
<dbReference type="HOGENOM" id="CLU_600827_0_0_11"/>